<dbReference type="Proteomes" id="UP001175271">
    <property type="component" value="Unassembled WGS sequence"/>
</dbReference>
<feature type="compositionally biased region" description="Low complexity" evidence="1">
    <location>
        <begin position="123"/>
        <end position="132"/>
    </location>
</feature>
<feature type="region of interest" description="Disordered" evidence="1">
    <location>
        <begin position="337"/>
        <end position="374"/>
    </location>
</feature>
<sequence>MSGFRLMTEAEFSPIFAPRKPPPRPKIKPPTHWTSVLSLTAPRNPETGQQKLPAEVDDKDEGTKTKGRSRKAEKDDSDSRRATKSKSIARDGKEKKMRQRSKKVPVETPQRGRKPRADKKSTKSSASLKSAAILGMEELSLVQGEPERRDRSLESKKTDSELEGRLSSSTSSQRMRGTAVKGLEEPLESKKTPPSRATIPSSKQQNPKEKEKTQKPQAAKDDTLTLGSPTFAPPTMASAQEQKNLNKQVVKEDSLMLASPPTMAAAEEQHNVKQQVVKDDSLMLASPPTMAAAEEQHDVKQHVVMDDTPTLASPPTMAAAEEQHNVKQHVVKDHAPTLASPPTMAAAKEQGNVNTPEKQLIPSSPPAVVEEEARVPQQVAVESAKIPYVTDSPSQETWSVPKVPHSRTQSVGRKRRNPPPQVEEIRRPDEPQATVAEGTAESPMHAQITDSPWMSHNNGSSTSTGLMGMDAEALSWNLGFAPAEFQEVMRRCSVDPGMVKMDAGRAVHTQVAYTPTHFSNNVGWPNNMTGVHTGIASSQYGNASFGFQQVAPRSEVDAHLAKLDPRSAMHAQVQRSPSSSPTKETWTPNVMGFHTEAATRKRVAPADLPKVTSQTPELIAFVETAIHDGATPAKQWNSRPIPSYHYQTSQHNITGVGTSGCQLEQGPGSCDSGYDSRPSSAGIAGRRQPRCIPVQGPNCPYQPPAQYASRTQSSVWDEIDKFMNALEGEKKTKETSGEEAFKWMLEITVYLAAVSQKRGYYGPPTNGMCSRCRSTHIIISSNKKYEENLDMSKVTYFSSLHIRAMHNIFELNVLDSPPPEAFPNFEHFLDYLAQGCPSVAYVALLVAFVEARKKLLLSYPVGDQELENHARLVLNELHLLTWNCVIPWARYWKQVVEECSLPEECTTLLFYINDKIFDSMRFGQPIICDRDFNAQLILEIVQKMTASRTPALDLPAILATNLLPFFWHSEKQRPAVLKLLTALNTLSPPYYYQCIRSLRDLKRV</sequence>
<protein>
    <submittedName>
        <fullName evidence="2">Uncharacterized protein</fullName>
    </submittedName>
</protein>
<feature type="region of interest" description="Disordered" evidence="1">
    <location>
        <begin position="569"/>
        <end position="588"/>
    </location>
</feature>
<accession>A0AA39LDX1</accession>
<comment type="caution">
    <text evidence="2">The sequence shown here is derived from an EMBL/GenBank/DDBJ whole genome shotgun (WGS) entry which is preliminary data.</text>
</comment>
<proteinExistence type="predicted"/>
<feature type="compositionally biased region" description="Basic and acidic residues" evidence="1">
    <location>
        <begin position="70"/>
        <end position="81"/>
    </location>
</feature>
<feature type="region of interest" description="Disordered" evidence="1">
    <location>
        <begin position="1"/>
        <end position="248"/>
    </location>
</feature>
<feature type="compositionally biased region" description="Polar residues" evidence="1">
    <location>
        <begin position="573"/>
        <end position="588"/>
    </location>
</feature>
<feature type="compositionally biased region" description="Basic and acidic residues" evidence="1">
    <location>
        <begin position="206"/>
        <end position="223"/>
    </location>
</feature>
<feature type="compositionally biased region" description="Polar residues" evidence="1">
    <location>
        <begin position="237"/>
        <end position="247"/>
    </location>
</feature>
<organism evidence="2 3">
    <name type="scientific">Steinernema hermaphroditum</name>
    <dbReference type="NCBI Taxonomy" id="289476"/>
    <lineage>
        <taxon>Eukaryota</taxon>
        <taxon>Metazoa</taxon>
        <taxon>Ecdysozoa</taxon>
        <taxon>Nematoda</taxon>
        <taxon>Chromadorea</taxon>
        <taxon>Rhabditida</taxon>
        <taxon>Tylenchina</taxon>
        <taxon>Panagrolaimomorpha</taxon>
        <taxon>Strongyloidoidea</taxon>
        <taxon>Steinernematidae</taxon>
        <taxon>Steinernema</taxon>
    </lineage>
</organism>
<feature type="region of interest" description="Disordered" evidence="1">
    <location>
        <begin position="666"/>
        <end position="689"/>
    </location>
</feature>
<feature type="compositionally biased region" description="Basic and acidic residues" evidence="1">
    <location>
        <begin position="145"/>
        <end position="164"/>
    </location>
</feature>
<keyword evidence="3" id="KW-1185">Reference proteome</keyword>
<evidence type="ECO:0000313" key="2">
    <source>
        <dbReference type="EMBL" id="KAK0393647.1"/>
    </source>
</evidence>
<gene>
    <name evidence="2" type="ORF">QR680_000333</name>
</gene>
<dbReference type="AlphaFoldDB" id="A0AA39LDX1"/>
<reference evidence="2" key="1">
    <citation type="submission" date="2023-06" db="EMBL/GenBank/DDBJ databases">
        <title>Genomic analysis of the entomopathogenic nematode Steinernema hermaphroditum.</title>
        <authorList>
            <person name="Schwarz E.M."/>
            <person name="Heppert J.K."/>
            <person name="Baniya A."/>
            <person name="Schwartz H.T."/>
            <person name="Tan C.-H."/>
            <person name="Antoshechkin I."/>
            <person name="Sternberg P.W."/>
            <person name="Goodrich-Blair H."/>
            <person name="Dillman A.R."/>
        </authorList>
    </citation>
    <scope>NUCLEOTIDE SEQUENCE</scope>
    <source>
        <strain evidence="2">PS9179</strain>
        <tissue evidence="2">Whole animal</tissue>
    </source>
</reference>
<evidence type="ECO:0000256" key="1">
    <source>
        <dbReference type="SAM" id="MobiDB-lite"/>
    </source>
</evidence>
<feature type="compositionally biased region" description="Basic and acidic residues" evidence="1">
    <location>
        <begin position="182"/>
        <end position="191"/>
    </location>
</feature>
<dbReference type="EMBL" id="JAUCMV010000005">
    <property type="protein sequence ID" value="KAK0393647.1"/>
    <property type="molecule type" value="Genomic_DNA"/>
</dbReference>
<name>A0AA39LDX1_9BILA</name>
<feature type="compositionally biased region" description="Polar residues" evidence="1">
    <location>
        <begin position="448"/>
        <end position="465"/>
    </location>
</feature>
<feature type="compositionally biased region" description="Polar residues" evidence="1">
    <location>
        <begin position="166"/>
        <end position="175"/>
    </location>
</feature>
<evidence type="ECO:0000313" key="3">
    <source>
        <dbReference type="Proteomes" id="UP001175271"/>
    </source>
</evidence>
<feature type="region of interest" description="Disordered" evidence="1">
    <location>
        <begin position="386"/>
        <end position="466"/>
    </location>
</feature>